<dbReference type="InterPro" id="IPR050833">
    <property type="entry name" value="Poly_Biosynth_Transport"/>
</dbReference>
<protein>
    <submittedName>
        <fullName evidence="8">Polysaccharide biosynthesis protein</fullName>
    </submittedName>
</protein>
<feature type="transmembrane region" description="Helical" evidence="7">
    <location>
        <begin position="115"/>
        <end position="138"/>
    </location>
</feature>
<dbReference type="AlphaFoldDB" id="A0A081RGC0"/>
<feature type="transmembrane region" description="Helical" evidence="7">
    <location>
        <begin position="176"/>
        <end position="194"/>
    </location>
</feature>
<sequence>MSNEGGYGRKVAGGIGSTAVAQLIRICSSMGLVIIASRILSPADYGIYAMAAPIVGLAMMFQNIGFDHAIVQAKQVSDDQISSLFWMNILMCATISAVLIMISPLASIFYRNDAVGPLVATSSLLILAMAPSPLYNALLNRHLRFHTQSLIDIASSVTGFVVTIAAVFLIRSYWALLVGALATTIVSVIGFMTAERWRPRLVFQWRDIAPMVRFGGGVSVFGMATFVTRNIDNILLARVWGGQTLGYYDRAYRLMFQPLQNICAPLARNLLPVLARTRDDPERYRRAYLLFVQGIAALVIPGVIACSVSSHETVGLLLGGKWHASAPIFAWLSAATPLLLINETVPWLFMSSGQSRRMMHWGLFASATVIVGFAIGVFWGAVGMAMAYFIGEAARSPLLFRLASRDMPVSFGDFARLHIVTVVCGAACWSAGALLPVEVAGVVRLSSLVAISYLAALAVQFASEPGRELLRIARGVLLNRLVERPKPRHERG</sequence>
<evidence type="ECO:0000256" key="6">
    <source>
        <dbReference type="ARBA" id="ARBA00023136"/>
    </source>
</evidence>
<feature type="transmembrane region" description="Helical" evidence="7">
    <location>
        <begin position="328"/>
        <end position="349"/>
    </location>
</feature>
<comment type="subcellular location">
    <subcellularLocation>
        <location evidence="1">Cell membrane</location>
        <topology evidence="1">Multi-pass membrane protein</topology>
    </subcellularLocation>
</comment>
<feature type="transmembrane region" description="Helical" evidence="7">
    <location>
        <begin position="150"/>
        <end position="170"/>
    </location>
</feature>
<dbReference type="eggNOG" id="COG2244">
    <property type="taxonomic scope" value="Bacteria"/>
</dbReference>
<comment type="caution">
    <text evidence="8">The sequence shown here is derived from an EMBL/GenBank/DDBJ whole genome shotgun (WGS) entry which is preliminary data.</text>
</comment>
<evidence type="ECO:0000256" key="7">
    <source>
        <dbReference type="SAM" id="Phobius"/>
    </source>
</evidence>
<comment type="similarity">
    <text evidence="2">Belongs to the polysaccharide synthase family.</text>
</comment>
<keyword evidence="3" id="KW-1003">Cell membrane</keyword>
<feature type="transmembrane region" description="Helical" evidence="7">
    <location>
        <begin position="361"/>
        <end position="379"/>
    </location>
</feature>
<keyword evidence="4 7" id="KW-0812">Transmembrane</keyword>
<evidence type="ECO:0000313" key="9">
    <source>
        <dbReference type="Proteomes" id="UP000028411"/>
    </source>
</evidence>
<evidence type="ECO:0000313" key="8">
    <source>
        <dbReference type="EMBL" id="KEQ54243.1"/>
    </source>
</evidence>
<dbReference type="CDD" id="cd13127">
    <property type="entry name" value="MATE_tuaB_like"/>
    <property type="match status" value="1"/>
</dbReference>
<dbReference type="GO" id="GO:0005886">
    <property type="term" value="C:plasma membrane"/>
    <property type="evidence" value="ECO:0007669"/>
    <property type="project" value="UniProtKB-SubCell"/>
</dbReference>
<dbReference type="EMBL" id="JFHR01000012">
    <property type="protein sequence ID" value="KEQ54243.1"/>
    <property type="molecule type" value="Genomic_DNA"/>
</dbReference>
<evidence type="ECO:0000256" key="1">
    <source>
        <dbReference type="ARBA" id="ARBA00004651"/>
    </source>
</evidence>
<feature type="transmembrane region" description="Helical" evidence="7">
    <location>
        <begin position="85"/>
        <end position="109"/>
    </location>
</feature>
<dbReference type="PATRIC" id="fig|46429.4.peg.1497"/>
<feature type="transmembrane region" description="Helical" evidence="7">
    <location>
        <begin position="12"/>
        <end position="39"/>
    </location>
</feature>
<evidence type="ECO:0000256" key="5">
    <source>
        <dbReference type="ARBA" id="ARBA00022989"/>
    </source>
</evidence>
<feature type="transmembrane region" description="Helical" evidence="7">
    <location>
        <begin position="287"/>
        <end position="308"/>
    </location>
</feature>
<evidence type="ECO:0000256" key="3">
    <source>
        <dbReference type="ARBA" id="ARBA00022475"/>
    </source>
</evidence>
<evidence type="ECO:0000256" key="2">
    <source>
        <dbReference type="ARBA" id="ARBA00007430"/>
    </source>
</evidence>
<feature type="transmembrane region" description="Helical" evidence="7">
    <location>
        <begin position="415"/>
        <end position="435"/>
    </location>
</feature>
<accession>A0A081RGC0</accession>
<organism evidence="8 9">
    <name type="scientific">Sphingobium chlorophenolicum</name>
    <dbReference type="NCBI Taxonomy" id="46429"/>
    <lineage>
        <taxon>Bacteria</taxon>
        <taxon>Pseudomonadati</taxon>
        <taxon>Pseudomonadota</taxon>
        <taxon>Alphaproteobacteria</taxon>
        <taxon>Sphingomonadales</taxon>
        <taxon>Sphingomonadaceae</taxon>
        <taxon>Sphingobium</taxon>
    </lineage>
</organism>
<gene>
    <name evidence="8" type="ORF">BV95_01533</name>
</gene>
<evidence type="ECO:0000256" key="4">
    <source>
        <dbReference type="ARBA" id="ARBA00022692"/>
    </source>
</evidence>
<feature type="transmembrane region" description="Helical" evidence="7">
    <location>
        <begin position="441"/>
        <end position="462"/>
    </location>
</feature>
<dbReference type="PANTHER" id="PTHR30250">
    <property type="entry name" value="PST FAMILY PREDICTED COLANIC ACID TRANSPORTER"/>
    <property type="match status" value="1"/>
</dbReference>
<proteinExistence type="inferred from homology"/>
<keyword evidence="6 7" id="KW-0472">Membrane</keyword>
<keyword evidence="5 7" id="KW-1133">Transmembrane helix</keyword>
<dbReference type="PANTHER" id="PTHR30250:SF10">
    <property type="entry name" value="LIPOPOLYSACCHARIDE BIOSYNTHESIS PROTEIN WZXC"/>
    <property type="match status" value="1"/>
</dbReference>
<feature type="transmembrane region" description="Helical" evidence="7">
    <location>
        <begin position="45"/>
        <end position="64"/>
    </location>
</feature>
<dbReference type="RefSeq" id="WP_037449527.1">
    <property type="nucleotide sequence ID" value="NZ_JFHR01000012.1"/>
</dbReference>
<name>A0A081RGC0_SPHCR</name>
<reference evidence="8 9" key="1">
    <citation type="submission" date="2014-02" db="EMBL/GenBank/DDBJ databases">
        <title>Whole genome sequence of Sphingobium chlorophenolicum NBRC 16172.</title>
        <authorList>
            <person name="Gan H.M."/>
            <person name="Gan H.Y."/>
            <person name="Chew T.H."/>
            <person name="Savka M.A."/>
        </authorList>
    </citation>
    <scope>NUCLEOTIDE SEQUENCE [LARGE SCALE GENOMIC DNA]</scope>
    <source>
        <strain evidence="8 9">NBRC 16172</strain>
    </source>
</reference>
<dbReference type="Proteomes" id="UP000028411">
    <property type="component" value="Unassembled WGS sequence"/>
</dbReference>
<dbReference type="OrthoDB" id="7605542at2"/>
<dbReference type="Pfam" id="PF13440">
    <property type="entry name" value="Polysacc_synt_3"/>
    <property type="match status" value="1"/>
</dbReference>